<dbReference type="KEGG" id="ehx:EMIHUDRAFT_232880"/>
<dbReference type="PANTHER" id="PTHR24320">
    <property type="entry name" value="RETINOL DEHYDROGENASE"/>
    <property type="match status" value="1"/>
</dbReference>
<dbReference type="KEGG" id="ehx:EMIHUDRAFT_241733"/>
<reference evidence="4" key="2">
    <citation type="submission" date="2024-10" db="UniProtKB">
        <authorList>
            <consortium name="EnsemblProtists"/>
        </authorList>
    </citation>
    <scope>IDENTIFICATION</scope>
</reference>
<dbReference type="OMA" id="ATWQTNF"/>
<name>A0A0D3JBG4_EMIH1</name>
<dbReference type="InterPro" id="IPR036291">
    <property type="entry name" value="NAD(P)-bd_dom_sf"/>
</dbReference>
<keyword evidence="5" id="KW-1185">Reference proteome</keyword>
<keyword evidence="3" id="KW-0812">Transmembrane</keyword>
<dbReference type="GO" id="GO:0016491">
    <property type="term" value="F:oxidoreductase activity"/>
    <property type="evidence" value="ECO:0007669"/>
    <property type="project" value="UniProtKB-KW"/>
</dbReference>
<dbReference type="RefSeq" id="XP_005782947.1">
    <property type="nucleotide sequence ID" value="XM_005782890.1"/>
</dbReference>
<dbReference type="RefSeq" id="XP_005773278.1">
    <property type="nucleotide sequence ID" value="XM_005773221.1"/>
</dbReference>
<comment type="similarity">
    <text evidence="1">Belongs to the short-chain dehydrogenases/reductases (SDR) family.</text>
</comment>
<keyword evidence="3" id="KW-0472">Membrane</keyword>
<dbReference type="EnsemblProtists" id="EOD20849">
    <property type="protein sequence ID" value="EOD20849"/>
    <property type="gene ID" value="EMIHUDRAFT_241733"/>
</dbReference>
<dbReference type="eggNOG" id="KOG1208">
    <property type="taxonomic scope" value="Eukaryota"/>
</dbReference>
<dbReference type="GeneID" id="17266398"/>
<organism evidence="4 5">
    <name type="scientific">Emiliania huxleyi (strain CCMP1516)</name>
    <dbReference type="NCBI Taxonomy" id="280463"/>
    <lineage>
        <taxon>Eukaryota</taxon>
        <taxon>Haptista</taxon>
        <taxon>Haptophyta</taxon>
        <taxon>Prymnesiophyceae</taxon>
        <taxon>Isochrysidales</taxon>
        <taxon>Noelaerhabdaceae</taxon>
        <taxon>Emiliania</taxon>
    </lineage>
</organism>
<proteinExistence type="inferred from homology"/>
<dbReference type="AlphaFoldDB" id="A0A0D3JBG4"/>
<dbReference type="Proteomes" id="UP000013827">
    <property type="component" value="Unassembled WGS sequence"/>
</dbReference>
<dbReference type="PaxDb" id="2903-EOD20849"/>
<keyword evidence="2" id="KW-0560">Oxidoreductase</keyword>
<accession>A0A0D3JBG4</accession>
<dbReference type="EnsemblProtists" id="EOD30518">
    <property type="protein sequence ID" value="EOD30518"/>
    <property type="gene ID" value="EMIHUDRAFT_232880"/>
</dbReference>
<keyword evidence="3" id="KW-1133">Transmembrane helix</keyword>
<dbReference type="Gene3D" id="3.40.50.720">
    <property type="entry name" value="NAD(P)-binding Rossmann-like Domain"/>
    <property type="match status" value="1"/>
</dbReference>
<dbReference type="GeneID" id="17275792"/>
<dbReference type="HOGENOM" id="CLU_884058_0_0_1"/>
<evidence type="ECO:0000313" key="4">
    <source>
        <dbReference type="EnsemblProtists" id="EOD20849"/>
    </source>
</evidence>
<dbReference type="Pfam" id="PF00106">
    <property type="entry name" value="adh_short"/>
    <property type="match status" value="1"/>
</dbReference>
<dbReference type="PANTHER" id="PTHR24320:SF148">
    <property type="entry name" value="NAD(P)-BINDING ROSSMANN-FOLD SUPERFAMILY PROTEIN"/>
    <property type="match status" value="1"/>
</dbReference>
<protein>
    <submittedName>
        <fullName evidence="4">Uncharacterized protein</fullName>
    </submittedName>
</protein>
<reference evidence="5" key="1">
    <citation type="journal article" date="2013" name="Nature">
        <title>Pan genome of the phytoplankton Emiliania underpins its global distribution.</title>
        <authorList>
            <person name="Read B.A."/>
            <person name="Kegel J."/>
            <person name="Klute M.J."/>
            <person name="Kuo A."/>
            <person name="Lefebvre S.C."/>
            <person name="Maumus F."/>
            <person name="Mayer C."/>
            <person name="Miller J."/>
            <person name="Monier A."/>
            <person name="Salamov A."/>
            <person name="Young J."/>
            <person name="Aguilar M."/>
            <person name="Claverie J.M."/>
            <person name="Frickenhaus S."/>
            <person name="Gonzalez K."/>
            <person name="Herman E.K."/>
            <person name="Lin Y.C."/>
            <person name="Napier J."/>
            <person name="Ogata H."/>
            <person name="Sarno A.F."/>
            <person name="Shmutz J."/>
            <person name="Schroeder D."/>
            <person name="de Vargas C."/>
            <person name="Verret F."/>
            <person name="von Dassow P."/>
            <person name="Valentin K."/>
            <person name="Van de Peer Y."/>
            <person name="Wheeler G."/>
            <person name="Dacks J.B."/>
            <person name="Delwiche C.F."/>
            <person name="Dyhrman S.T."/>
            <person name="Glockner G."/>
            <person name="John U."/>
            <person name="Richards T."/>
            <person name="Worden A.Z."/>
            <person name="Zhang X."/>
            <person name="Grigoriev I.V."/>
            <person name="Allen A.E."/>
            <person name="Bidle K."/>
            <person name="Borodovsky M."/>
            <person name="Bowler C."/>
            <person name="Brownlee C."/>
            <person name="Cock J.M."/>
            <person name="Elias M."/>
            <person name="Gladyshev V.N."/>
            <person name="Groth M."/>
            <person name="Guda C."/>
            <person name="Hadaegh A."/>
            <person name="Iglesias-Rodriguez M.D."/>
            <person name="Jenkins J."/>
            <person name="Jones B.M."/>
            <person name="Lawson T."/>
            <person name="Leese F."/>
            <person name="Lindquist E."/>
            <person name="Lobanov A."/>
            <person name="Lomsadze A."/>
            <person name="Malik S.B."/>
            <person name="Marsh M.E."/>
            <person name="Mackinder L."/>
            <person name="Mock T."/>
            <person name="Mueller-Roeber B."/>
            <person name="Pagarete A."/>
            <person name="Parker M."/>
            <person name="Probert I."/>
            <person name="Quesneville H."/>
            <person name="Raines C."/>
            <person name="Rensing S.A."/>
            <person name="Riano-Pachon D.M."/>
            <person name="Richier S."/>
            <person name="Rokitta S."/>
            <person name="Shiraiwa Y."/>
            <person name="Soanes D.M."/>
            <person name="van der Giezen M."/>
            <person name="Wahlund T.M."/>
            <person name="Williams B."/>
            <person name="Wilson W."/>
            <person name="Wolfe G."/>
            <person name="Wurch L.L."/>
        </authorList>
    </citation>
    <scope>NUCLEOTIDE SEQUENCE</scope>
</reference>
<feature type="transmembrane region" description="Helical" evidence="3">
    <location>
        <begin position="17"/>
        <end position="38"/>
    </location>
</feature>
<evidence type="ECO:0000256" key="3">
    <source>
        <dbReference type="SAM" id="Phobius"/>
    </source>
</evidence>
<evidence type="ECO:0000256" key="2">
    <source>
        <dbReference type="ARBA" id="ARBA00023002"/>
    </source>
</evidence>
<sequence>MTSSNQSDSVGSTLGSLGAMTACTLGAGIAGGVLYMAVQRMNRARAASRRLSELIAAATSAGEARIVITGATSGVGEELTRAFSQHSSVSLLLGCRNAERGQRVVEGITRRGGQARLAPLDCLDLGSVKRFAGEASAFLDGGADGLRLLLNNAGVMRAPEDASADGCDATWATNFLAPAVIAETVAANTRLRERALMLWVALRAGPLSERGTRLAATTPGMVDTQLGRHSVRPQLWPLTKPLRWLLLRSPAEGAVAACAAGLQPPEGGGPGGEGEAGWYMDGERTLEHLPTQRALSERPLAEAVCAWVGRVCGEK</sequence>
<dbReference type="SUPFAM" id="SSF51735">
    <property type="entry name" value="NAD(P)-binding Rossmann-fold domains"/>
    <property type="match status" value="1"/>
</dbReference>
<evidence type="ECO:0000313" key="5">
    <source>
        <dbReference type="Proteomes" id="UP000013827"/>
    </source>
</evidence>
<dbReference type="STRING" id="2903.R1D589"/>
<dbReference type="InterPro" id="IPR002347">
    <property type="entry name" value="SDR_fam"/>
</dbReference>
<evidence type="ECO:0000256" key="1">
    <source>
        <dbReference type="ARBA" id="ARBA00006484"/>
    </source>
</evidence>